<evidence type="ECO:0000313" key="1">
    <source>
        <dbReference type="EMBL" id="KAI8428994.1"/>
    </source>
</evidence>
<dbReference type="EMBL" id="CM046112">
    <property type="protein sequence ID" value="KAI8428994.1"/>
    <property type="molecule type" value="Genomic_DNA"/>
</dbReference>
<proteinExistence type="predicted"/>
<dbReference type="Proteomes" id="UP001064048">
    <property type="component" value="Chromosome 12"/>
</dbReference>
<accession>A0ACC0JY34</accession>
<reference evidence="1 2" key="1">
    <citation type="journal article" date="2022" name="Genome Biol. Evol.">
        <title>The Spruce Budworm Genome: Reconstructing the Evolutionary History of Antifreeze Proteins.</title>
        <authorList>
            <person name="Beliveau C."/>
            <person name="Gagne P."/>
            <person name="Picq S."/>
            <person name="Vernygora O."/>
            <person name="Keeling C.I."/>
            <person name="Pinkney K."/>
            <person name="Doucet D."/>
            <person name="Wen F."/>
            <person name="Johnston J.S."/>
            <person name="Maaroufi H."/>
            <person name="Boyle B."/>
            <person name="Laroche J."/>
            <person name="Dewar K."/>
            <person name="Juretic N."/>
            <person name="Blackburn G."/>
            <person name="Nisole A."/>
            <person name="Brunet B."/>
            <person name="Brandao M."/>
            <person name="Lumley L."/>
            <person name="Duan J."/>
            <person name="Quan G."/>
            <person name="Lucarotti C.J."/>
            <person name="Roe A.D."/>
            <person name="Sperling F.A.H."/>
            <person name="Levesque R.C."/>
            <person name="Cusson M."/>
        </authorList>
    </citation>
    <scope>NUCLEOTIDE SEQUENCE [LARGE SCALE GENOMIC DNA]</scope>
    <source>
        <strain evidence="1">Glfc:IPQL:Cfum</strain>
    </source>
</reference>
<gene>
    <name evidence="1" type="ORF">MSG28_007583</name>
</gene>
<protein>
    <submittedName>
        <fullName evidence="1">Uncharacterized protein</fullName>
    </submittedName>
</protein>
<sequence>MAEINITTVRDMIDSSFYEEDTNTVNFKMIQNVLYILARQLRILQRHVSLERARRLYMLQGEIKVTEIKVHSKVPKDSSPEGRDGKKGGGSPENKGTKGGPGDQGEKRGLGEKGSKGGQGSKGGPGEKGSKGGQGAQGISGRKEDKGSPDTTGSKGSPKGRQGTPQDQGLQENQGAKGGQGTADSKKKPGGQTKGDEAGEEGGVKQSSDKSATKSSKGKTTDPSAADDATTLKAATGKSQGKSGDRKGGKKGDDDDMDVLQEKLLVVSRTSSTDGGRGTVATLDQFRNMVSQIRELQAKFGLEDTLDTEALRGALHKETSLSHPIAAVNMSSRLEAAERKLAAIMPIVTDLAEKTPGIDMDAAYDDIFLRPLKTSSSRTGAAGSDEDDQEAATAEGPITGPKQESDEESLEMDAPDAKFALLDPSIKGVTHIEMNEGLEEIYDVVMKIITGASKTQYNAADGAMKRTQKVDARLDQAMKVGDAFTKLDTSVDEYTEKITDLDGRLTTQMTSYQDELMQMQHNLESGLDTMAEVLAAPTEDAAAIAELNGYFTNFQFDIERTLERQQELRTLQMEYSANLDVTNHDK</sequence>
<comment type="caution">
    <text evidence="1">The sequence shown here is derived from an EMBL/GenBank/DDBJ whole genome shotgun (WGS) entry which is preliminary data.</text>
</comment>
<evidence type="ECO:0000313" key="2">
    <source>
        <dbReference type="Proteomes" id="UP001064048"/>
    </source>
</evidence>
<name>A0ACC0JY34_CHOFU</name>
<keyword evidence="2" id="KW-1185">Reference proteome</keyword>
<organism evidence="1 2">
    <name type="scientific">Choristoneura fumiferana</name>
    <name type="common">Spruce budworm moth</name>
    <name type="synonym">Archips fumiferana</name>
    <dbReference type="NCBI Taxonomy" id="7141"/>
    <lineage>
        <taxon>Eukaryota</taxon>
        <taxon>Metazoa</taxon>
        <taxon>Ecdysozoa</taxon>
        <taxon>Arthropoda</taxon>
        <taxon>Hexapoda</taxon>
        <taxon>Insecta</taxon>
        <taxon>Pterygota</taxon>
        <taxon>Neoptera</taxon>
        <taxon>Endopterygota</taxon>
        <taxon>Lepidoptera</taxon>
        <taxon>Glossata</taxon>
        <taxon>Ditrysia</taxon>
        <taxon>Tortricoidea</taxon>
        <taxon>Tortricidae</taxon>
        <taxon>Tortricinae</taxon>
        <taxon>Choristoneura</taxon>
    </lineage>
</organism>